<dbReference type="Pfam" id="PF13409">
    <property type="entry name" value="GST_N_2"/>
    <property type="match status" value="1"/>
</dbReference>
<dbReference type="AlphaFoldDB" id="A0A6A5TC67"/>
<evidence type="ECO:0000256" key="2">
    <source>
        <dbReference type="ARBA" id="ARBA00012452"/>
    </source>
</evidence>
<sequence length="243" mass="27813">MTTNGKIQLGDRPYNGKVIVYIVKADQTSYINYMKPLILIEELGTPYEISIIDTTSQEYYAIHPERYVPALKDWCPDAKKDIIIFESTACLQYLGERYDLKGAWTGQTAGEKAEILSWTAYQTAGLGPTAKYWLYFLKGYPNRRNPEPPVKAVEKLHANVVKQWDILEKRLSLPNQLFIALCDRPTIADISYFPYAMPWMFNFLNVNISGYPNIQAWGDRMVSRRAVKDILERGPTYGHDVGA</sequence>
<keyword evidence="3 7" id="KW-0808">Transferase</keyword>
<accession>A0A6A5TC67</accession>
<evidence type="ECO:0000313" key="7">
    <source>
        <dbReference type="EMBL" id="KAF1950191.1"/>
    </source>
</evidence>
<dbReference type="SUPFAM" id="SSF47616">
    <property type="entry name" value="GST C-terminal domain-like"/>
    <property type="match status" value="1"/>
</dbReference>
<dbReference type="Gene3D" id="1.20.1050.130">
    <property type="match status" value="1"/>
</dbReference>
<dbReference type="PROSITE" id="PS50405">
    <property type="entry name" value="GST_CTER"/>
    <property type="match status" value="1"/>
</dbReference>
<dbReference type="GO" id="GO:0004364">
    <property type="term" value="F:glutathione transferase activity"/>
    <property type="evidence" value="ECO:0007669"/>
    <property type="project" value="UniProtKB-EC"/>
</dbReference>
<keyword evidence="8" id="KW-1185">Reference proteome</keyword>
<comment type="catalytic activity">
    <reaction evidence="4">
        <text>RX + glutathione = an S-substituted glutathione + a halide anion + H(+)</text>
        <dbReference type="Rhea" id="RHEA:16437"/>
        <dbReference type="ChEBI" id="CHEBI:15378"/>
        <dbReference type="ChEBI" id="CHEBI:16042"/>
        <dbReference type="ChEBI" id="CHEBI:17792"/>
        <dbReference type="ChEBI" id="CHEBI:57925"/>
        <dbReference type="ChEBI" id="CHEBI:90779"/>
        <dbReference type="EC" id="2.5.1.18"/>
    </reaction>
</comment>
<feature type="domain" description="GST N-terminal" evidence="5">
    <location>
        <begin position="20"/>
        <end position="102"/>
    </location>
</feature>
<dbReference type="SUPFAM" id="SSF52833">
    <property type="entry name" value="Thioredoxin-like"/>
    <property type="match status" value="1"/>
</dbReference>
<dbReference type="Proteomes" id="UP000800035">
    <property type="component" value="Unassembled WGS sequence"/>
</dbReference>
<dbReference type="InterPro" id="IPR036282">
    <property type="entry name" value="Glutathione-S-Trfase_C_sf"/>
</dbReference>
<reference evidence="7" key="1">
    <citation type="journal article" date="2020" name="Stud. Mycol.">
        <title>101 Dothideomycetes genomes: a test case for predicting lifestyles and emergence of pathogens.</title>
        <authorList>
            <person name="Haridas S."/>
            <person name="Albert R."/>
            <person name="Binder M."/>
            <person name="Bloem J."/>
            <person name="Labutti K."/>
            <person name="Salamov A."/>
            <person name="Andreopoulos B."/>
            <person name="Baker S."/>
            <person name="Barry K."/>
            <person name="Bills G."/>
            <person name="Bluhm B."/>
            <person name="Cannon C."/>
            <person name="Castanera R."/>
            <person name="Culley D."/>
            <person name="Daum C."/>
            <person name="Ezra D."/>
            <person name="Gonzalez J."/>
            <person name="Henrissat B."/>
            <person name="Kuo A."/>
            <person name="Liang C."/>
            <person name="Lipzen A."/>
            <person name="Lutzoni F."/>
            <person name="Magnuson J."/>
            <person name="Mondo S."/>
            <person name="Nolan M."/>
            <person name="Ohm R."/>
            <person name="Pangilinan J."/>
            <person name="Park H.-J."/>
            <person name="Ramirez L."/>
            <person name="Alfaro M."/>
            <person name="Sun H."/>
            <person name="Tritt A."/>
            <person name="Yoshinaga Y."/>
            <person name="Zwiers L.-H."/>
            <person name="Turgeon B."/>
            <person name="Goodwin S."/>
            <person name="Spatafora J."/>
            <person name="Crous P."/>
            <person name="Grigoriev I."/>
        </authorList>
    </citation>
    <scope>NUCLEOTIDE SEQUENCE</scope>
    <source>
        <strain evidence="7">CBS 675.92</strain>
    </source>
</reference>
<dbReference type="InterPro" id="IPR004045">
    <property type="entry name" value="Glutathione_S-Trfase_N"/>
</dbReference>
<evidence type="ECO:0000256" key="3">
    <source>
        <dbReference type="ARBA" id="ARBA00022679"/>
    </source>
</evidence>
<proteinExistence type="inferred from homology"/>
<dbReference type="PROSITE" id="PS50404">
    <property type="entry name" value="GST_NTER"/>
    <property type="match status" value="1"/>
</dbReference>
<dbReference type="InterPro" id="IPR010987">
    <property type="entry name" value="Glutathione-S-Trfase_C-like"/>
</dbReference>
<dbReference type="OrthoDB" id="2789670at2759"/>
<dbReference type="SFLD" id="SFLDG00358">
    <property type="entry name" value="Main_(cytGST)"/>
    <property type="match status" value="1"/>
</dbReference>
<evidence type="ECO:0000256" key="1">
    <source>
        <dbReference type="ARBA" id="ARBA00007409"/>
    </source>
</evidence>
<feature type="domain" description="GST C-terminal" evidence="6">
    <location>
        <begin position="108"/>
        <end position="238"/>
    </location>
</feature>
<dbReference type="EMBL" id="ML977028">
    <property type="protein sequence ID" value="KAF1950191.1"/>
    <property type="molecule type" value="Genomic_DNA"/>
</dbReference>
<organism evidence="7 8">
    <name type="scientific">Byssothecium circinans</name>
    <dbReference type="NCBI Taxonomy" id="147558"/>
    <lineage>
        <taxon>Eukaryota</taxon>
        <taxon>Fungi</taxon>
        <taxon>Dikarya</taxon>
        <taxon>Ascomycota</taxon>
        <taxon>Pezizomycotina</taxon>
        <taxon>Dothideomycetes</taxon>
        <taxon>Pleosporomycetidae</taxon>
        <taxon>Pleosporales</taxon>
        <taxon>Massarineae</taxon>
        <taxon>Massarinaceae</taxon>
        <taxon>Byssothecium</taxon>
    </lineage>
</organism>
<evidence type="ECO:0000313" key="8">
    <source>
        <dbReference type="Proteomes" id="UP000800035"/>
    </source>
</evidence>
<gene>
    <name evidence="7" type="ORF">CC80DRAFT_456333</name>
</gene>
<dbReference type="InterPro" id="IPR036249">
    <property type="entry name" value="Thioredoxin-like_sf"/>
</dbReference>
<dbReference type="SFLD" id="SFLDS00019">
    <property type="entry name" value="Glutathione_Transferase_(cytos"/>
    <property type="match status" value="1"/>
</dbReference>
<dbReference type="InterPro" id="IPR040079">
    <property type="entry name" value="Glutathione_S-Trfase"/>
</dbReference>
<dbReference type="PANTHER" id="PTHR44051:SF20">
    <property type="entry name" value="GLUTATHIONE TRANSFERASE 1 (EUROFUNG)"/>
    <property type="match status" value="1"/>
</dbReference>
<protein>
    <recommendedName>
        <fullName evidence="2">glutathione transferase</fullName>
        <ecNumber evidence="2">2.5.1.18</ecNumber>
    </recommendedName>
</protein>
<name>A0A6A5TC67_9PLEO</name>
<dbReference type="PANTHER" id="PTHR44051">
    <property type="entry name" value="GLUTATHIONE S-TRANSFERASE-RELATED"/>
    <property type="match status" value="1"/>
</dbReference>
<dbReference type="Pfam" id="PF13410">
    <property type="entry name" value="GST_C_2"/>
    <property type="match status" value="1"/>
</dbReference>
<evidence type="ECO:0000259" key="5">
    <source>
        <dbReference type="PROSITE" id="PS50404"/>
    </source>
</evidence>
<evidence type="ECO:0000256" key="4">
    <source>
        <dbReference type="ARBA" id="ARBA00047960"/>
    </source>
</evidence>
<evidence type="ECO:0000259" key="6">
    <source>
        <dbReference type="PROSITE" id="PS50405"/>
    </source>
</evidence>
<comment type="similarity">
    <text evidence="1">Belongs to the GST superfamily.</text>
</comment>
<dbReference type="EC" id="2.5.1.18" evidence="2"/>